<protein>
    <submittedName>
        <fullName evidence="1">Uncharacterized protein</fullName>
    </submittedName>
</protein>
<dbReference type="GeneID" id="29080499"/>
<dbReference type="RefSeq" id="YP_009287788.1">
    <property type="nucleotide sequence ID" value="NC_031078.1"/>
</dbReference>
<dbReference type="Proteomes" id="UP000202682">
    <property type="component" value="Segment"/>
</dbReference>
<proteinExistence type="predicted"/>
<organism evidence="1 2">
    <name type="scientific">Streptomyces phage Nanodon</name>
    <dbReference type="NCBI Taxonomy" id="1873777"/>
    <lineage>
        <taxon>Viruses</taxon>
        <taxon>Duplodnaviria</taxon>
        <taxon>Heunggongvirae</taxon>
        <taxon>Uroviricota</taxon>
        <taxon>Caudoviricetes</taxon>
        <taxon>Arquatrovirinae</taxon>
        <taxon>Likavirus</taxon>
        <taxon>Likavirus nanodon</taxon>
    </lineage>
</organism>
<sequence>MQAEPLPITPGGAPLAVVTTESRKYELYCAEYGSVTINLPASVVRDSTLDAKAKAVTDAFYALAEAIDPQDWQLADIAARFIETDTAIDTVVL</sequence>
<dbReference type="KEGG" id="vg:29080499"/>
<reference evidence="2" key="1">
    <citation type="submission" date="2016-05" db="EMBL/GenBank/DDBJ databases">
        <authorList>
            <person name="Adebesin M.O."/>
            <person name="Ahama K."/>
            <person name="Alekasir E.M.M."/>
            <person name="Ali S."/>
            <person name="Aligholizadeh E."/>
            <person name="Allison J.M."/>
            <person name="Alzaher A."/>
            <person name="Andaya C.D."/>
            <person name="Asfaw S."/>
            <person name="Bansal N."/>
            <person name="Beauchard M.A."/>
            <person name="Betancourt K.A."/>
            <person name="Bhatia B."/>
            <person name="Boretti N.A."/>
            <person name="Brondi J.N."/>
            <person name="Byrd C.E."/>
            <person name="Cao A."/>
            <person name="Cardosa E.A."/>
            <person name="Carter A."/>
            <person name="Chen S."/>
            <person name="Chen Y."/>
            <person name="Clara Vega K."/>
            <person name="Cobuzzi M."/>
            <person name="Conn O.L."/>
            <person name="Crosby I.A."/>
            <person name="Daly S.B."/>
            <person name="DePaz I.X."/>
            <person name="Dhaurali S."/>
            <person name="Dowdy K.M."/>
            <person name="Edokobi N.B."/>
            <person name="Ekanayake A.B."/>
            <person name="Ekekwe S.O."/>
            <person name="Emond M.A."/>
            <person name="Endres L."/>
            <person name="Eng S."/>
            <person name="Felkoski S.A."/>
            <person name="Gant C.D."/>
            <person name="Gaskin B."/>
            <person name="Gondal S."/>
            <person name="Gutmann J."/>
            <person name="Ha T.-A."/>
            <person name="Habteyes H."/>
            <person name="Hariri O."/>
            <person name="Healey R.M."/>
            <person name="Heins J.L."/>
            <person name="Henderson A.L."/>
            <person name="Hernandez F.M.D."/>
            <person name="Hoang P.T."/>
            <person name="Hope K.T."/>
            <person name="Husna A."/>
            <person name="Hussain A."/>
            <person name="Imani O."/>
            <person name="Jackson N.L."/>
            <person name="Jacob V.M."/>
            <person name="Kang C."/>
            <person name="Kantov R.M."/>
            <person name="Kavuru S."/>
            <person name="Kerr M.S.-J.E."/>
            <person name="Khan O.A."/>
            <person name="Khan T.M."/>
            <person name="King T."/>
            <person name="Kulkarni R."/>
            <person name="Li A."/>
            <person name="Maczka C."/>
            <person name="Maisonet E."/>
            <person name="Majethia P.M."/>
            <person name="Malik D.A."/>
            <person name="Mariam A."/>
            <person name="Marquess E.B."/>
            <person name="Mattison J."/>
            <person name="McDonald N."/>
            <person name="Mehr S."/>
            <person name="Mengers S.R."/>
            <person name="Michaels D.P."/>
            <person name="Mondal S."/>
            <person name="Monney de Bebohi F."/>
            <person name="Nakhleh S.I."/>
            <person name="Ndubuizu N.C."/>
            <person name="Nguyen A.H."/>
            <person name="Nguyen K.M."/>
            <person name="Nguyen M.T."/>
            <person name="Nicholas M.L."/>
            <person name="Nimalan J.P."/>
            <person name="O'Connell R.A."/>
            <person name="Odoi E."/>
            <person name="Ojo L."/>
            <person name="Okoye A.E."/>
            <person name="Olateru-Olagbegi O."/>
            <person name="Osei K.V."/>
            <person name="Osei-Tutu A."/>
            <person name="Palilla A.M."/>
            <person name="Pancholi S."/>
            <person name="Park J.H.M."/>
            <person name="Patel K."/>
            <person name="Patel P."/>
            <person name="Pennington E."/>
            <person name="Peterson R.E."/>
            <person name="Pon J."/>
            <person name="Pourkarim H."/>
            <person name="Reed M.L."/>
            <person name="Rottman V."/>
            <person name="Salazar J."/>
            <person name="Samet S."/>
            <person name="Sendze O."/>
            <person name="Stelmack M.A."/>
            <person name="Stinnett R."/>
            <person name="Tchouaga A.L.N."/>
            <person name="Thompson E.M."/>
            <person name="Tran N.G."/>
            <person name="Truong T."/>
            <person name="Udo J.A."/>
            <person name="Verona L.T."/>
            <person name="Vu T.-Q."/>
            <person name="Wade J."/>
            <person name="Wang N.Q."/>
            <person name="Waters Z.M."/>
            <person name="Wellman R.J."/>
            <person name="Woldegabreal S."/>
            <person name="Yee A.C."/>
            <person name="Yirefu M."/>
            <person name="Zahangir S."/>
            <person name="Zhai Y."/>
            <person name="Devine C.L."/>
            <person name="Liao K."/>
            <person name="Prasad P.K."/>
            <person name="Ruthenberg K.J."/>
            <person name="Shonk J.A."/>
            <person name="Way M."/>
            <person name="Yousufi H.K."/>
            <person name="Cao L."/>
            <person name="Fox J."/>
            <person name="Hobbs E."/>
            <person name="Kilic S."/>
            <person name="Nunn R."/>
            <person name="Patel R."/>
            <person name="Rubenstein M."/>
            <person name="Erill I."/>
            <person name="Caruso S.M."/>
            <person name="Hughes L.E."/>
            <person name="Garlena R.A."/>
            <person name="Russell D.A."/>
            <person name="Pope W.H."/>
            <person name="Jacobs-Sera D."/>
            <person name="Hendrix R.W."/>
            <person name="Hatfull G.F."/>
        </authorList>
    </citation>
    <scope>NUCLEOTIDE SEQUENCE [LARGE SCALE GENOMIC DNA]</scope>
</reference>
<dbReference type="EMBL" id="KX344445">
    <property type="protein sequence ID" value="ANT41103.1"/>
    <property type="molecule type" value="Genomic_DNA"/>
</dbReference>
<gene>
    <name evidence="1" type="ORF">SEA_NANODON_4</name>
</gene>
<evidence type="ECO:0000313" key="1">
    <source>
        <dbReference type="EMBL" id="ANT41103.1"/>
    </source>
</evidence>
<accession>A0A1B1PAB9</accession>
<evidence type="ECO:0000313" key="2">
    <source>
        <dbReference type="Proteomes" id="UP000202682"/>
    </source>
</evidence>
<name>A0A1B1PAB9_9CAUD</name>
<keyword evidence="2" id="KW-1185">Reference proteome</keyword>